<keyword evidence="4" id="KW-0862">Zinc</keyword>
<reference evidence="7 8" key="1">
    <citation type="submission" date="2022-12" db="EMBL/GenBank/DDBJ databases">
        <title>Chromosome-level genome of Tegillarca granosa.</title>
        <authorList>
            <person name="Kim J."/>
        </authorList>
    </citation>
    <scope>NUCLEOTIDE SEQUENCE [LARGE SCALE GENOMIC DNA]</scope>
    <source>
        <strain evidence="7">Teg-2019</strain>
        <tissue evidence="7">Adductor muscle</tissue>
    </source>
</reference>
<evidence type="ECO:0000256" key="2">
    <source>
        <dbReference type="ARBA" id="ARBA00022723"/>
    </source>
</evidence>
<evidence type="ECO:0000256" key="1">
    <source>
        <dbReference type="ARBA" id="ARBA00004123"/>
    </source>
</evidence>
<sequence length="633" mass="71768">MFQNDKKLIFSIMERSGVRTCKASNIRAPVKDSNRPIKNSDVRTCKASSIRAPVKDLNRPIKHNEKDFNKPIRIHKAINQQEEAGNGFLNTYSSTESNQIQQETLSQILKDSDSDSGKCKAKCVHCSSIISANLKVTSNFVTHMKCGVTMKRKHRDIYITDNEKRVQEQPKMSEFMKKKVKYASTDQQQIQLTDALIKFIAGDLLPLSIVESEDFRNLMETADPKYQMPSRKYLSSKLLLENSTEVRNNIMHQLKLAENICLTVDIWSSRQMRGYLGITGHFILDWTLRSVLWKDKLNKIDYKVKLSSYERKLLQELCNILEPFEKATLLVQSENSASASLAIPVTCGLKHQICQISIDYSSKMISTLKHSIHSRLSVYENDDSFTIAAILDPRFKLRWCENEKIYAPVSLDDNPVSPPCKKVKQVDFFSFMPSTSTPSRQRHISGKSANTEVDEYLDEPCILMSENPILYWQNNTCRFPNLAKLACQVLCIPATSAPVERMFSVAGKTFRPDRCRLGDKTFENLMMIKCNAKNIVIIKKISNEIFSKPFGSVLTAWHITLSCPTAMVMAAADVKAFITGYDIKFTRSFETGEDANAAVIRDMIAVGPSVMSLDVPRKLALVKQSNFRGLNNN</sequence>
<organism evidence="7 8">
    <name type="scientific">Tegillarca granosa</name>
    <name type="common">Malaysian cockle</name>
    <name type="synonym">Anadara granosa</name>
    <dbReference type="NCBI Taxonomy" id="220873"/>
    <lineage>
        <taxon>Eukaryota</taxon>
        <taxon>Metazoa</taxon>
        <taxon>Spiralia</taxon>
        <taxon>Lophotrochozoa</taxon>
        <taxon>Mollusca</taxon>
        <taxon>Bivalvia</taxon>
        <taxon>Autobranchia</taxon>
        <taxon>Pteriomorphia</taxon>
        <taxon>Arcoida</taxon>
        <taxon>Arcoidea</taxon>
        <taxon>Arcidae</taxon>
        <taxon>Tegillarca</taxon>
    </lineage>
</organism>
<proteinExistence type="predicted"/>
<keyword evidence="8" id="KW-1185">Reference proteome</keyword>
<dbReference type="SUPFAM" id="SSF140996">
    <property type="entry name" value="Hermes dimerisation domain"/>
    <property type="match status" value="1"/>
</dbReference>
<feature type="domain" description="HAT C-terminal dimerisation" evidence="6">
    <location>
        <begin position="452"/>
        <end position="529"/>
    </location>
</feature>
<dbReference type="Proteomes" id="UP001217089">
    <property type="component" value="Unassembled WGS sequence"/>
</dbReference>
<dbReference type="PANTHER" id="PTHR46481">
    <property type="entry name" value="ZINC FINGER BED DOMAIN-CONTAINING PROTEIN 4"/>
    <property type="match status" value="1"/>
</dbReference>
<dbReference type="InterPro" id="IPR008906">
    <property type="entry name" value="HATC_C_dom"/>
</dbReference>
<evidence type="ECO:0000313" key="7">
    <source>
        <dbReference type="EMBL" id="KAJ8318585.1"/>
    </source>
</evidence>
<gene>
    <name evidence="7" type="ORF">KUTeg_003676</name>
</gene>
<dbReference type="EMBL" id="JARBDR010000214">
    <property type="protein sequence ID" value="KAJ8318585.1"/>
    <property type="molecule type" value="Genomic_DNA"/>
</dbReference>
<keyword evidence="2" id="KW-0479">Metal-binding</keyword>
<evidence type="ECO:0000259" key="6">
    <source>
        <dbReference type="Pfam" id="PF05699"/>
    </source>
</evidence>
<keyword evidence="3" id="KW-0863">Zinc-finger</keyword>
<evidence type="ECO:0000256" key="4">
    <source>
        <dbReference type="ARBA" id="ARBA00022833"/>
    </source>
</evidence>
<dbReference type="InterPro" id="IPR012337">
    <property type="entry name" value="RNaseH-like_sf"/>
</dbReference>
<keyword evidence="5" id="KW-0539">Nucleus</keyword>
<comment type="caution">
    <text evidence="7">The sequence shown here is derived from an EMBL/GenBank/DDBJ whole genome shotgun (WGS) entry which is preliminary data.</text>
</comment>
<comment type="subcellular location">
    <subcellularLocation>
        <location evidence="1">Nucleus</location>
    </subcellularLocation>
</comment>
<dbReference type="PANTHER" id="PTHR46481:SF10">
    <property type="entry name" value="ZINC FINGER BED DOMAIN-CONTAINING PROTEIN 39"/>
    <property type="match status" value="1"/>
</dbReference>
<dbReference type="Pfam" id="PF05699">
    <property type="entry name" value="Dimer_Tnp_hAT"/>
    <property type="match status" value="1"/>
</dbReference>
<evidence type="ECO:0000256" key="3">
    <source>
        <dbReference type="ARBA" id="ARBA00022771"/>
    </source>
</evidence>
<name>A0ABQ9FS80_TEGGR</name>
<evidence type="ECO:0000256" key="5">
    <source>
        <dbReference type="ARBA" id="ARBA00023242"/>
    </source>
</evidence>
<dbReference type="InterPro" id="IPR052035">
    <property type="entry name" value="ZnF_BED_domain_contain"/>
</dbReference>
<protein>
    <recommendedName>
        <fullName evidence="6">HAT C-terminal dimerisation domain-containing protein</fullName>
    </recommendedName>
</protein>
<dbReference type="SUPFAM" id="SSF53098">
    <property type="entry name" value="Ribonuclease H-like"/>
    <property type="match status" value="1"/>
</dbReference>
<accession>A0ABQ9FS80</accession>
<evidence type="ECO:0000313" key="8">
    <source>
        <dbReference type="Proteomes" id="UP001217089"/>
    </source>
</evidence>